<comment type="caution">
    <text evidence="11">The sequence shown here is derived from an EMBL/GenBank/DDBJ whole genome shotgun (WGS) entry which is preliminary data.</text>
</comment>
<dbReference type="InterPro" id="IPR043502">
    <property type="entry name" value="DNA/RNA_pol_sf"/>
</dbReference>
<dbReference type="PRINTS" id="PR00866">
    <property type="entry name" value="RNADNAPOLMS"/>
</dbReference>
<evidence type="ECO:0000313" key="11">
    <source>
        <dbReference type="EMBL" id="RDI97319.1"/>
    </source>
</evidence>
<evidence type="ECO:0000313" key="12">
    <source>
        <dbReference type="Proteomes" id="UP000254711"/>
    </source>
</evidence>
<dbReference type="AlphaFoldDB" id="A0A370K3W0"/>
<sequence>MTHWSPQRYRSLGQRRGIDPSVLENAVRTGNITCAANPHVPTLFSLKHLAYRSGVDYSLLRAIVERRDPEPYRTFKVRKRSSSPQHARYRVIAVPSPALMRVQKWIAQRILAVAPAHSASTAYGKNCNISDAVLPHCSSRWLIKLDVRSFFESISESAAYGVFRKLGYQPLISFELARICTRVYSKTRLRSYKYWDVEPARWSAIPSYQYFRKGSLPQGAPTSPMLANLAVRQFDANITAIAEKYGLIYTRYADDLALSTSGEFSRQKCHSVIQKVYGEMRAFGLSPNATKTAISPPGARKLLLGLLVDTDRPKLTREFRAKLRQHVFFLQSPKAGPVKHARHLGFQSLIGFRHHIHGLVNYAYEIEPAFGERYKEALKAVEWPL</sequence>
<evidence type="ECO:0000256" key="1">
    <source>
        <dbReference type="ARBA" id="ARBA00012493"/>
    </source>
</evidence>
<dbReference type="Pfam" id="PF00078">
    <property type="entry name" value="RVT_1"/>
    <property type="match status" value="1"/>
</dbReference>
<gene>
    <name evidence="11" type="ORF">DVT68_16270</name>
</gene>
<keyword evidence="5" id="KW-0460">Magnesium</keyword>
<organism evidence="11 12">
    <name type="scientific">Dyella solisilvae</name>
    <dbReference type="NCBI Taxonomy" id="1920168"/>
    <lineage>
        <taxon>Bacteria</taxon>
        <taxon>Pseudomonadati</taxon>
        <taxon>Pseudomonadota</taxon>
        <taxon>Gammaproteobacteria</taxon>
        <taxon>Lysobacterales</taxon>
        <taxon>Rhodanobacteraceae</taxon>
        <taxon>Dyella</taxon>
    </lineage>
</organism>
<proteinExistence type="inferred from homology"/>
<evidence type="ECO:0000256" key="3">
    <source>
        <dbReference type="ARBA" id="ARBA00022695"/>
    </source>
</evidence>
<dbReference type="CDD" id="cd03487">
    <property type="entry name" value="RT_Bac_retron_II"/>
    <property type="match status" value="1"/>
</dbReference>
<evidence type="ECO:0000259" key="10">
    <source>
        <dbReference type="PROSITE" id="PS50878"/>
    </source>
</evidence>
<protein>
    <recommendedName>
        <fullName evidence="1">RNA-directed DNA polymerase</fullName>
        <ecNumber evidence="1">2.7.7.49</ecNumber>
    </recommendedName>
</protein>
<keyword evidence="2" id="KW-0808">Transferase</keyword>
<evidence type="ECO:0000256" key="8">
    <source>
        <dbReference type="ARBA" id="ARBA00034120"/>
    </source>
</evidence>
<keyword evidence="3" id="KW-0548">Nucleotidyltransferase</keyword>
<comment type="catalytic activity">
    <reaction evidence="9">
        <text>DNA(n) + a 2'-deoxyribonucleoside 5'-triphosphate = DNA(n+1) + diphosphate</text>
        <dbReference type="Rhea" id="RHEA:22508"/>
        <dbReference type="Rhea" id="RHEA-COMP:17339"/>
        <dbReference type="Rhea" id="RHEA-COMP:17340"/>
        <dbReference type="ChEBI" id="CHEBI:33019"/>
        <dbReference type="ChEBI" id="CHEBI:61560"/>
        <dbReference type="ChEBI" id="CHEBI:173112"/>
        <dbReference type="EC" id="2.7.7.49"/>
    </reaction>
</comment>
<dbReference type="InterPro" id="IPR000123">
    <property type="entry name" value="Reverse_transcriptase_msDNA"/>
</dbReference>
<dbReference type="GO" id="GO:0003723">
    <property type="term" value="F:RNA binding"/>
    <property type="evidence" value="ECO:0007669"/>
    <property type="project" value="InterPro"/>
</dbReference>
<evidence type="ECO:0000256" key="7">
    <source>
        <dbReference type="ARBA" id="ARBA00023118"/>
    </source>
</evidence>
<keyword evidence="4" id="KW-0479">Metal-binding</keyword>
<dbReference type="InterPro" id="IPR000477">
    <property type="entry name" value="RT_dom"/>
</dbReference>
<evidence type="ECO:0000256" key="4">
    <source>
        <dbReference type="ARBA" id="ARBA00022723"/>
    </source>
</evidence>
<dbReference type="Proteomes" id="UP000254711">
    <property type="component" value="Unassembled WGS sequence"/>
</dbReference>
<feature type="domain" description="Reverse transcriptase" evidence="10">
    <location>
        <begin position="58"/>
        <end position="308"/>
    </location>
</feature>
<dbReference type="PANTHER" id="PTHR34047:SF7">
    <property type="entry name" value="RNA-DIRECTED DNA POLYMERASE"/>
    <property type="match status" value="1"/>
</dbReference>
<dbReference type="EMBL" id="QQSY01000005">
    <property type="protein sequence ID" value="RDI97319.1"/>
    <property type="molecule type" value="Genomic_DNA"/>
</dbReference>
<dbReference type="GO" id="GO:0051607">
    <property type="term" value="P:defense response to virus"/>
    <property type="evidence" value="ECO:0007669"/>
    <property type="project" value="UniProtKB-KW"/>
</dbReference>
<dbReference type="EC" id="2.7.7.49" evidence="1"/>
<comment type="similarity">
    <text evidence="8">Belongs to the bacterial reverse transcriptase family.</text>
</comment>
<dbReference type="InterPro" id="IPR051083">
    <property type="entry name" value="GrpII_Intron_Splice-Mob/Def"/>
</dbReference>
<dbReference type="PANTHER" id="PTHR34047">
    <property type="entry name" value="NUCLEAR INTRON MATURASE 1, MITOCHONDRIAL-RELATED"/>
    <property type="match status" value="1"/>
</dbReference>
<evidence type="ECO:0000256" key="6">
    <source>
        <dbReference type="ARBA" id="ARBA00022918"/>
    </source>
</evidence>
<dbReference type="PROSITE" id="PS50878">
    <property type="entry name" value="RT_POL"/>
    <property type="match status" value="1"/>
</dbReference>
<reference evidence="11 12" key="1">
    <citation type="submission" date="2018-07" db="EMBL/GenBank/DDBJ databases">
        <title>Dyella solisilvae sp. nov., isolated from the pine and broad-leaved mixed forest soil.</title>
        <authorList>
            <person name="Gao Z."/>
            <person name="Qiu L."/>
        </authorList>
    </citation>
    <scope>NUCLEOTIDE SEQUENCE [LARGE SCALE GENOMIC DNA]</scope>
    <source>
        <strain evidence="11 12">DHG54</strain>
    </source>
</reference>
<evidence type="ECO:0000256" key="5">
    <source>
        <dbReference type="ARBA" id="ARBA00022842"/>
    </source>
</evidence>
<evidence type="ECO:0000256" key="9">
    <source>
        <dbReference type="ARBA" id="ARBA00048173"/>
    </source>
</evidence>
<keyword evidence="6 11" id="KW-0695">RNA-directed DNA polymerase</keyword>
<name>A0A370K3W0_9GAMM</name>
<dbReference type="GO" id="GO:0046872">
    <property type="term" value="F:metal ion binding"/>
    <property type="evidence" value="ECO:0007669"/>
    <property type="project" value="UniProtKB-KW"/>
</dbReference>
<evidence type="ECO:0000256" key="2">
    <source>
        <dbReference type="ARBA" id="ARBA00022679"/>
    </source>
</evidence>
<dbReference type="GO" id="GO:0003964">
    <property type="term" value="F:RNA-directed DNA polymerase activity"/>
    <property type="evidence" value="ECO:0007669"/>
    <property type="project" value="UniProtKB-KW"/>
</dbReference>
<keyword evidence="7" id="KW-0051">Antiviral defense</keyword>
<keyword evidence="12" id="KW-1185">Reference proteome</keyword>
<dbReference type="SUPFAM" id="SSF56672">
    <property type="entry name" value="DNA/RNA polymerases"/>
    <property type="match status" value="1"/>
</dbReference>
<accession>A0A370K3W0</accession>